<protein>
    <submittedName>
        <fullName evidence="5">Uncharacterized protein</fullName>
    </submittedName>
</protein>
<dbReference type="PANTHER" id="PTHR33124">
    <property type="entry name" value="TRANSCRIPTION FACTOR IBH1-LIKE 1"/>
    <property type="match status" value="1"/>
</dbReference>
<comment type="caution">
    <text evidence="5">The sequence shown here is derived from an EMBL/GenBank/DDBJ whole genome shotgun (WGS) entry which is preliminary data.</text>
</comment>
<dbReference type="PANTHER" id="PTHR33124:SF39">
    <property type="entry name" value="TRANSCRIPTION FACTOR UPBEAT1"/>
    <property type="match status" value="1"/>
</dbReference>
<evidence type="ECO:0000256" key="4">
    <source>
        <dbReference type="ARBA" id="ARBA00023242"/>
    </source>
</evidence>
<gene>
    <name evidence="5" type="ORF">CASFOL_002627</name>
</gene>
<dbReference type="InterPro" id="IPR036638">
    <property type="entry name" value="HLH_DNA-bd_sf"/>
</dbReference>
<dbReference type="AlphaFoldDB" id="A0ABD3EIA8"/>
<keyword evidence="2" id="KW-0805">Transcription regulation</keyword>
<evidence type="ECO:0000256" key="1">
    <source>
        <dbReference type="ARBA" id="ARBA00004123"/>
    </source>
</evidence>
<dbReference type="GO" id="GO:0005634">
    <property type="term" value="C:nucleus"/>
    <property type="evidence" value="ECO:0007669"/>
    <property type="project" value="UniProtKB-SubCell"/>
</dbReference>
<evidence type="ECO:0000256" key="3">
    <source>
        <dbReference type="ARBA" id="ARBA00023163"/>
    </source>
</evidence>
<keyword evidence="3" id="KW-0804">Transcription</keyword>
<comment type="subcellular location">
    <subcellularLocation>
        <location evidence="1">Nucleus</location>
    </subcellularLocation>
</comment>
<dbReference type="InterPro" id="IPR044549">
    <property type="entry name" value="bHLH_AtIBH1-like"/>
</dbReference>
<dbReference type="SUPFAM" id="SSF47459">
    <property type="entry name" value="HLH, helix-loop-helix DNA-binding domain"/>
    <property type="match status" value="1"/>
</dbReference>
<dbReference type="EMBL" id="JAVIJP010000005">
    <property type="protein sequence ID" value="KAL3652946.1"/>
    <property type="molecule type" value="Genomic_DNA"/>
</dbReference>
<organism evidence="5 6">
    <name type="scientific">Castilleja foliolosa</name>
    <dbReference type="NCBI Taxonomy" id="1961234"/>
    <lineage>
        <taxon>Eukaryota</taxon>
        <taxon>Viridiplantae</taxon>
        <taxon>Streptophyta</taxon>
        <taxon>Embryophyta</taxon>
        <taxon>Tracheophyta</taxon>
        <taxon>Spermatophyta</taxon>
        <taxon>Magnoliopsida</taxon>
        <taxon>eudicotyledons</taxon>
        <taxon>Gunneridae</taxon>
        <taxon>Pentapetalae</taxon>
        <taxon>asterids</taxon>
        <taxon>lamiids</taxon>
        <taxon>Lamiales</taxon>
        <taxon>Orobanchaceae</taxon>
        <taxon>Pedicularideae</taxon>
        <taxon>Castillejinae</taxon>
        <taxon>Castilleja</taxon>
    </lineage>
</organism>
<evidence type="ECO:0000256" key="2">
    <source>
        <dbReference type="ARBA" id="ARBA00023015"/>
    </source>
</evidence>
<keyword evidence="6" id="KW-1185">Reference proteome</keyword>
<dbReference type="Proteomes" id="UP001632038">
    <property type="component" value="Unassembled WGS sequence"/>
</dbReference>
<name>A0ABD3EIA8_9LAMI</name>
<accession>A0ABD3EIA8</accession>
<dbReference type="GO" id="GO:0000976">
    <property type="term" value="F:transcription cis-regulatory region binding"/>
    <property type="evidence" value="ECO:0007669"/>
    <property type="project" value="UniProtKB-ARBA"/>
</dbReference>
<dbReference type="CDD" id="cd11444">
    <property type="entry name" value="bHLH_AtIBH1_like"/>
    <property type="match status" value="1"/>
</dbReference>
<proteinExistence type="predicted"/>
<dbReference type="InterPro" id="IPR044660">
    <property type="entry name" value="IBH1-like"/>
</dbReference>
<evidence type="ECO:0000313" key="6">
    <source>
        <dbReference type="Proteomes" id="UP001632038"/>
    </source>
</evidence>
<evidence type="ECO:0000313" key="5">
    <source>
        <dbReference type="EMBL" id="KAL3652946.1"/>
    </source>
</evidence>
<keyword evidence="4" id="KW-0539">Nucleus</keyword>
<reference evidence="6" key="1">
    <citation type="journal article" date="2024" name="IScience">
        <title>Strigolactones Initiate the Formation of Haustorium-like Structures in Castilleja.</title>
        <authorList>
            <person name="Buerger M."/>
            <person name="Peterson D."/>
            <person name="Chory J."/>
        </authorList>
    </citation>
    <scope>NUCLEOTIDE SEQUENCE [LARGE SCALE GENOMIC DNA]</scope>
</reference>
<sequence length="115" mass="13268">MASDKSQQLSISSVELIEAREKCDFIDSSWENSCFQVQVRPRRRCRCVGMKRRARLDRRNSIERKVKILKKLVPNCESSIGVERLFSETADYILALEMRVKVMQSVVNVISGSDE</sequence>